<dbReference type="Proteomes" id="UP001500363">
    <property type="component" value="Unassembled WGS sequence"/>
</dbReference>
<protein>
    <submittedName>
        <fullName evidence="2">Helix-turn-helix domain-containing protein</fullName>
    </submittedName>
</protein>
<dbReference type="EMBL" id="BAAANC010000004">
    <property type="protein sequence ID" value="GAA1554514.1"/>
    <property type="molecule type" value="Genomic_DNA"/>
</dbReference>
<keyword evidence="3" id="KW-1185">Reference proteome</keyword>
<gene>
    <name evidence="2" type="ORF">GCM10009741_68740</name>
</gene>
<dbReference type="InterPro" id="IPR010982">
    <property type="entry name" value="Lambda_DNA-bd_dom_sf"/>
</dbReference>
<dbReference type="InterPro" id="IPR041657">
    <property type="entry name" value="HTH_17"/>
</dbReference>
<feature type="domain" description="Helix-turn-helix" evidence="1">
    <location>
        <begin position="12"/>
        <end position="61"/>
    </location>
</feature>
<sequence>MTMATPIQRAHLTIADVCSELGVARSTFYDWRAAKKAPRCFKLPNGELRVRRTDLDSWLDSLQEAA</sequence>
<organism evidence="2 3">
    <name type="scientific">Kribbella lupini</name>
    <dbReference type="NCBI Taxonomy" id="291602"/>
    <lineage>
        <taxon>Bacteria</taxon>
        <taxon>Bacillati</taxon>
        <taxon>Actinomycetota</taxon>
        <taxon>Actinomycetes</taxon>
        <taxon>Propionibacteriales</taxon>
        <taxon>Kribbellaceae</taxon>
        <taxon>Kribbella</taxon>
    </lineage>
</organism>
<evidence type="ECO:0000313" key="3">
    <source>
        <dbReference type="Proteomes" id="UP001500363"/>
    </source>
</evidence>
<dbReference type="InterPro" id="IPR009061">
    <property type="entry name" value="DNA-bd_dom_put_sf"/>
</dbReference>
<name>A0ABN2C9V6_9ACTN</name>
<proteinExistence type="predicted"/>
<dbReference type="Gene3D" id="1.10.260.40">
    <property type="entry name" value="lambda repressor-like DNA-binding domains"/>
    <property type="match status" value="1"/>
</dbReference>
<evidence type="ECO:0000313" key="2">
    <source>
        <dbReference type="EMBL" id="GAA1554514.1"/>
    </source>
</evidence>
<dbReference type="SUPFAM" id="SSF46955">
    <property type="entry name" value="Putative DNA-binding domain"/>
    <property type="match status" value="1"/>
</dbReference>
<dbReference type="Pfam" id="PF12728">
    <property type="entry name" value="HTH_17"/>
    <property type="match status" value="1"/>
</dbReference>
<reference evidence="2 3" key="1">
    <citation type="journal article" date="2019" name="Int. J. Syst. Evol. Microbiol.">
        <title>The Global Catalogue of Microorganisms (GCM) 10K type strain sequencing project: providing services to taxonomists for standard genome sequencing and annotation.</title>
        <authorList>
            <consortium name="The Broad Institute Genomics Platform"/>
            <consortium name="The Broad Institute Genome Sequencing Center for Infectious Disease"/>
            <person name="Wu L."/>
            <person name="Ma J."/>
        </authorList>
    </citation>
    <scope>NUCLEOTIDE SEQUENCE [LARGE SCALE GENOMIC DNA]</scope>
    <source>
        <strain evidence="2 3">JCM 14303</strain>
    </source>
</reference>
<accession>A0ABN2C9V6</accession>
<comment type="caution">
    <text evidence="2">The sequence shown here is derived from an EMBL/GenBank/DDBJ whole genome shotgun (WGS) entry which is preliminary data.</text>
</comment>
<evidence type="ECO:0000259" key="1">
    <source>
        <dbReference type="Pfam" id="PF12728"/>
    </source>
</evidence>